<keyword evidence="2" id="KW-1185">Reference proteome</keyword>
<dbReference type="Proteomes" id="UP000014417">
    <property type="component" value="Unassembled WGS sequence"/>
</dbReference>
<dbReference type="Pfam" id="PF14367">
    <property type="entry name" value="DUF4411"/>
    <property type="match status" value="1"/>
</dbReference>
<organism evidence="1 2">
    <name type="scientific">Propionimicrobium lymphophilum ACS-093-V-SCH5</name>
    <dbReference type="NCBI Taxonomy" id="883161"/>
    <lineage>
        <taxon>Bacteria</taxon>
        <taxon>Bacillati</taxon>
        <taxon>Actinomycetota</taxon>
        <taxon>Actinomycetes</taxon>
        <taxon>Propionibacteriales</taxon>
        <taxon>Propionibacteriaceae</taxon>
        <taxon>Propionimicrobium</taxon>
    </lineage>
</organism>
<evidence type="ECO:0000313" key="2">
    <source>
        <dbReference type="Proteomes" id="UP000014417"/>
    </source>
</evidence>
<dbReference type="AlphaFoldDB" id="S2W2Y3"/>
<proteinExistence type="predicted"/>
<dbReference type="HOGENOM" id="CLU_2919037_0_0_11"/>
<name>S2W2Y3_9ACTN</name>
<dbReference type="EMBL" id="AGZR01000005">
    <property type="protein sequence ID" value="EPD33516.1"/>
    <property type="molecule type" value="Genomic_DNA"/>
</dbReference>
<dbReference type="STRING" id="883161.HMPREF9306_01057"/>
<evidence type="ECO:0000313" key="1">
    <source>
        <dbReference type="EMBL" id="EPD33516.1"/>
    </source>
</evidence>
<comment type="caution">
    <text evidence="1">The sequence shown here is derived from an EMBL/GenBank/DDBJ whole genome shotgun (WGS) entry which is preliminary data.</text>
</comment>
<dbReference type="InterPro" id="IPR016541">
    <property type="entry name" value="UCP008505"/>
</dbReference>
<gene>
    <name evidence="1" type="ORF">HMPREF9306_01057</name>
</gene>
<reference evidence="1 2" key="1">
    <citation type="submission" date="2013-04" db="EMBL/GenBank/DDBJ databases">
        <title>The Genome Sequence of Propionimicrobium lymphophilum ACS-093-V-SCH5.</title>
        <authorList>
            <consortium name="The Broad Institute Genomics Platform"/>
            <person name="Earl A."/>
            <person name="Ward D."/>
            <person name="Feldgarden M."/>
            <person name="Gevers D."/>
            <person name="Saerens B."/>
            <person name="Vaneechoutte M."/>
            <person name="Walker B."/>
            <person name="Young S."/>
            <person name="Zeng Q."/>
            <person name="Gargeya S."/>
            <person name="Fitzgerald M."/>
            <person name="Haas B."/>
            <person name="Abouelleil A."/>
            <person name="Allen A.W."/>
            <person name="Alvarado L."/>
            <person name="Arachchi H.M."/>
            <person name="Berlin A.M."/>
            <person name="Chapman S.B."/>
            <person name="Gainer-Dewar J."/>
            <person name="Goldberg J."/>
            <person name="Griggs A."/>
            <person name="Gujja S."/>
            <person name="Hansen M."/>
            <person name="Howarth C."/>
            <person name="Imamovic A."/>
            <person name="Ireland A."/>
            <person name="Larimer J."/>
            <person name="McCowan C."/>
            <person name="Murphy C."/>
            <person name="Pearson M."/>
            <person name="Poon T.W."/>
            <person name="Priest M."/>
            <person name="Roberts A."/>
            <person name="Saif S."/>
            <person name="Shea T."/>
            <person name="Sisk P."/>
            <person name="Sykes S."/>
            <person name="Wortman J."/>
            <person name="Nusbaum C."/>
            <person name="Birren B."/>
        </authorList>
    </citation>
    <scope>NUCLEOTIDE SEQUENCE [LARGE SCALE GENOMIC DNA]</scope>
    <source>
        <strain evidence="1 2">ACS-093-V-SCH5</strain>
    </source>
</reference>
<sequence>MGIADYLLVAQAHSRKCLVVTSEQPAPNSKRKIKIPDACDAMNVSYFGPFDLYRKLGLRFH</sequence>
<protein>
    <submittedName>
        <fullName evidence="1">Uncharacterized protein</fullName>
    </submittedName>
</protein>
<accession>S2W2Y3</accession>